<dbReference type="GO" id="GO:0000976">
    <property type="term" value="F:transcription cis-regulatory region binding"/>
    <property type="evidence" value="ECO:0007669"/>
    <property type="project" value="TreeGrafter"/>
</dbReference>
<dbReference type="InterPro" id="IPR036388">
    <property type="entry name" value="WH-like_DNA-bd_sf"/>
</dbReference>
<feature type="domain" description="Response regulatory" evidence="8">
    <location>
        <begin position="3"/>
        <end position="116"/>
    </location>
</feature>
<dbReference type="Proteomes" id="UP000587396">
    <property type="component" value="Unassembled WGS sequence"/>
</dbReference>
<comment type="caution">
    <text evidence="10">The sequence shown here is derived from an EMBL/GenBank/DDBJ whole genome shotgun (WGS) entry which is preliminary data.</text>
</comment>
<proteinExistence type="predicted"/>
<dbReference type="GO" id="GO:0032993">
    <property type="term" value="C:protein-DNA complex"/>
    <property type="evidence" value="ECO:0007669"/>
    <property type="project" value="TreeGrafter"/>
</dbReference>
<evidence type="ECO:0000259" key="8">
    <source>
        <dbReference type="PROSITE" id="PS50110"/>
    </source>
</evidence>
<dbReference type="GO" id="GO:0000156">
    <property type="term" value="F:phosphorelay response regulator activity"/>
    <property type="evidence" value="ECO:0007669"/>
    <property type="project" value="TreeGrafter"/>
</dbReference>
<evidence type="ECO:0000313" key="10">
    <source>
        <dbReference type="EMBL" id="MBC2890732.1"/>
    </source>
</evidence>
<keyword evidence="2" id="KW-0902">Two-component regulatory system</keyword>
<dbReference type="PANTHER" id="PTHR48111:SF1">
    <property type="entry name" value="TWO-COMPONENT RESPONSE REGULATOR ORR33"/>
    <property type="match status" value="1"/>
</dbReference>
<evidence type="ECO:0000256" key="3">
    <source>
        <dbReference type="ARBA" id="ARBA00023015"/>
    </source>
</evidence>
<evidence type="ECO:0000256" key="4">
    <source>
        <dbReference type="ARBA" id="ARBA00023125"/>
    </source>
</evidence>
<dbReference type="InterPro" id="IPR001789">
    <property type="entry name" value="Sig_transdc_resp-reg_receiver"/>
</dbReference>
<dbReference type="SUPFAM" id="SSF52172">
    <property type="entry name" value="CheY-like"/>
    <property type="match status" value="1"/>
</dbReference>
<keyword evidence="11" id="KW-1185">Reference proteome</keyword>
<evidence type="ECO:0000259" key="9">
    <source>
        <dbReference type="PROSITE" id="PS51755"/>
    </source>
</evidence>
<dbReference type="GO" id="GO:0005829">
    <property type="term" value="C:cytosol"/>
    <property type="evidence" value="ECO:0007669"/>
    <property type="project" value="TreeGrafter"/>
</dbReference>
<gene>
    <name evidence="10" type="ORF">H7313_15480</name>
</gene>
<dbReference type="Gene3D" id="3.40.50.2300">
    <property type="match status" value="1"/>
</dbReference>
<dbReference type="Pfam" id="PF00486">
    <property type="entry name" value="Trans_reg_C"/>
    <property type="match status" value="1"/>
</dbReference>
<reference evidence="10 11" key="1">
    <citation type="submission" date="2020-08" db="EMBL/GenBank/DDBJ databases">
        <authorList>
            <person name="Liu C."/>
            <person name="Sun Q."/>
        </authorList>
    </citation>
    <scope>NUCLEOTIDE SEQUENCE [LARGE SCALE GENOMIC DNA]</scope>
    <source>
        <strain evidence="10 11">N22</strain>
    </source>
</reference>
<dbReference type="Gene3D" id="1.10.10.10">
    <property type="entry name" value="Winged helix-like DNA-binding domain superfamily/Winged helix DNA-binding domain"/>
    <property type="match status" value="1"/>
</dbReference>
<protein>
    <submittedName>
        <fullName evidence="10">Response regulator transcription factor</fullName>
    </submittedName>
</protein>
<evidence type="ECO:0000256" key="5">
    <source>
        <dbReference type="ARBA" id="ARBA00023163"/>
    </source>
</evidence>
<dbReference type="AlphaFoldDB" id="A0A842JEK0"/>
<dbReference type="CDD" id="cd00383">
    <property type="entry name" value="trans_reg_C"/>
    <property type="match status" value="1"/>
</dbReference>
<evidence type="ECO:0000256" key="7">
    <source>
        <dbReference type="PROSITE-ProRule" id="PRU01091"/>
    </source>
</evidence>
<dbReference type="CDD" id="cd17574">
    <property type="entry name" value="REC_OmpR"/>
    <property type="match status" value="1"/>
</dbReference>
<dbReference type="InterPro" id="IPR001867">
    <property type="entry name" value="OmpR/PhoB-type_DNA-bd"/>
</dbReference>
<dbReference type="SUPFAM" id="SSF46894">
    <property type="entry name" value="C-terminal effector domain of the bipartite response regulators"/>
    <property type="match status" value="1"/>
</dbReference>
<dbReference type="PANTHER" id="PTHR48111">
    <property type="entry name" value="REGULATOR OF RPOS"/>
    <property type="match status" value="1"/>
</dbReference>
<evidence type="ECO:0000313" key="11">
    <source>
        <dbReference type="Proteomes" id="UP000587396"/>
    </source>
</evidence>
<dbReference type="InterPro" id="IPR039420">
    <property type="entry name" value="WalR-like"/>
</dbReference>
<dbReference type="SMART" id="SM00862">
    <property type="entry name" value="Trans_reg_C"/>
    <property type="match status" value="1"/>
</dbReference>
<accession>A0A842JEK0</accession>
<feature type="DNA-binding region" description="OmpR/PhoB-type" evidence="7">
    <location>
        <begin position="128"/>
        <end position="227"/>
    </location>
</feature>
<keyword evidence="3" id="KW-0805">Transcription regulation</keyword>
<dbReference type="Gene3D" id="6.10.250.690">
    <property type="match status" value="1"/>
</dbReference>
<dbReference type="Pfam" id="PF00072">
    <property type="entry name" value="Response_reg"/>
    <property type="match status" value="1"/>
</dbReference>
<dbReference type="InterPro" id="IPR016032">
    <property type="entry name" value="Sig_transdc_resp-reg_C-effctor"/>
</dbReference>
<sequence length="233" mass="24488">MPSILIVDDDADLSAIVARYLESEGFAVARAASAEDAYDVLAARAFDLVLLDINLPGDDGFAACAALRRASDVPVIFASARTSETDRIEGLDTGGDDYLPKPYSLRELRSHVNALLRRAKGRAGGAASAGRSAGPFTLDEGAGILAKEGVPVPLSPKELALAGYLMGHEGTAVSKERLLAEVWGAFSEVEPQTVSVHMSWLRAKLEDDPAHPAYFKTVRGKGYLFDAGGGGAA</sequence>
<keyword evidence="4 7" id="KW-0238">DNA-binding</keyword>
<keyword evidence="1 6" id="KW-0597">Phosphoprotein</keyword>
<evidence type="ECO:0000256" key="1">
    <source>
        <dbReference type="ARBA" id="ARBA00022553"/>
    </source>
</evidence>
<evidence type="ECO:0000256" key="2">
    <source>
        <dbReference type="ARBA" id="ARBA00023012"/>
    </source>
</evidence>
<feature type="domain" description="OmpR/PhoB-type" evidence="9">
    <location>
        <begin position="128"/>
        <end position="227"/>
    </location>
</feature>
<dbReference type="InterPro" id="IPR011006">
    <property type="entry name" value="CheY-like_superfamily"/>
</dbReference>
<organism evidence="10 11">
    <name type="scientific">Gordonibacter massiliensis</name>
    <name type="common">ex Traore et al. 2017</name>
    <dbReference type="NCBI Taxonomy" id="1841863"/>
    <lineage>
        <taxon>Bacteria</taxon>
        <taxon>Bacillati</taxon>
        <taxon>Actinomycetota</taxon>
        <taxon>Coriobacteriia</taxon>
        <taxon>Eggerthellales</taxon>
        <taxon>Eggerthellaceae</taxon>
        <taxon>Gordonibacter</taxon>
    </lineage>
</organism>
<dbReference type="EMBL" id="JACMSE010000020">
    <property type="protein sequence ID" value="MBC2890732.1"/>
    <property type="molecule type" value="Genomic_DNA"/>
</dbReference>
<dbReference type="PROSITE" id="PS50110">
    <property type="entry name" value="RESPONSE_REGULATORY"/>
    <property type="match status" value="1"/>
</dbReference>
<dbReference type="GO" id="GO:0006355">
    <property type="term" value="P:regulation of DNA-templated transcription"/>
    <property type="evidence" value="ECO:0007669"/>
    <property type="project" value="InterPro"/>
</dbReference>
<evidence type="ECO:0000256" key="6">
    <source>
        <dbReference type="PROSITE-ProRule" id="PRU00169"/>
    </source>
</evidence>
<dbReference type="SMART" id="SM00448">
    <property type="entry name" value="REC"/>
    <property type="match status" value="1"/>
</dbReference>
<keyword evidence="5" id="KW-0804">Transcription</keyword>
<feature type="modified residue" description="4-aspartylphosphate" evidence="6">
    <location>
        <position position="52"/>
    </location>
</feature>
<name>A0A842JEK0_9ACTN</name>
<dbReference type="RefSeq" id="WP_185906388.1">
    <property type="nucleotide sequence ID" value="NZ_JACMSE010000020.1"/>
</dbReference>
<dbReference type="PROSITE" id="PS51755">
    <property type="entry name" value="OMPR_PHOB"/>
    <property type="match status" value="1"/>
</dbReference>